<dbReference type="InterPro" id="IPR018976">
    <property type="entry name" value="Imelysin-like"/>
</dbReference>
<dbReference type="PANTHER" id="PTHR39192:SF1">
    <property type="entry name" value="IRON UPTAKE SYSTEM COMPONENT EFEO"/>
    <property type="match status" value="1"/>
</dbReference>
<feature type="domain" description="Imelysin-like" evidence="4">
    <location>
        <begin position="126"/>
        <end position="353"/>
    </location>
</feature>
<sequence>MAGLIVAVSGSEPGGSQTVAVSETECGKGFTPPEPGRQTFQMHNTGDKTSEVYLVDPATNAVYGEIEGLAPGTTRDLVATVAGGSYAWRCVPTGGKAVTSKAVRVSGGAGAKAVVPVSEKDLAAPLAAYRTYVEQGLATLVTQTRKLSDDVSAGHLDAARADWLTAHRTYSSLGAAYGTFEDFDQKINGRPDGLPGGVNDKDFTGFHRLEYGLWHGQSADRLKAPAQQLADDAAGLRKAFPTQTFDPGDLPLRAHEILENTLQFELSGDADQGSGTELATADANLAGTRELLTVLKPLLTTRAPKLLPTVDADVARVQKLLDAAHHGDSWTPVDRLDETARDRLNGATGQLLEDLAPIPDLLEIRKSA</sequence>
<evidence type="ECO:0000259" key="4">
    <source>
        <dbReference type="Pfam" id="PF09375"/>
    </source>
</evidence>
<protein>
    <submittedName>
        <fullName evidence="5">EfeM/EfeO family lipoprotein</fullName>
    </submittedName>
</protein>
<dbReference type="InterPro" id="IPR038352">
    <property type="entry name" value="Imelysin_sf"/>
</dbReference>
<evidence type="ECO:0000313" key="6">
    <source>
        <dbReference type="Proteomes" id="UP001061298"/>
    </source>
</evidence>
<dbReference type="Proteomes" id="UP001061298">
    <property type="component" value="Chromosome"/>
</dbReference>
<evidence type="ECO:0000256" key="3">
    <source>
        <dbReference type="ARBA" id="ARBA00022729"/>
    </source>
</evidence>
<evidence type="ECO:0000313" key="5">
    <source>
        <dbReference type="EMBL" id="UXY23832.1"/>
    </source>
</evidence>
<evidence type="ECO:0000256" key="1">
    <source>
        <dbReference type="ARBA" id="ARBA00004196"/>
    </source>
</evidence>
<organism evidence="5 6">
    <name type="scientific">Streptomyces cynarae</name>
    <dbReference type="NCBI Taxonomy" id="2981134"/>
    <lineage>
        <taxon>Bacteria</taxon>
        <taxon>Bacillati</taxon>
        <taxon>Actinomycetota</taxon>
        <taxon>Actinomycetes</taxon>
        <taxon>Kitasatosporales</taxon>
        <taxon>Streptomycetaceae</taxon>
        <taxon>Streptomyces</taxon>
    </lineage>
</organism>
<dbReference type="InterPro" id="IPR050894">
    <property type="entry name" value="EfeM/EfeO_iron_uptake"/>
</dbReference>
<comment type="subcellular location">
    <subcellularLocation>
        <location evidence="1">Cell envelope</location>
    </subcellularLocation>
</comment>
<comment type="similarity">
    <text evidence="2">Belongs to the EfeM/EfeO family.</text>
</comment>
<accession>A0ABY6EB03</accession>
<keyword evidence="6" id="KW-1185">Reference proteome</keyword>
<dbReference type="CDD" id="cd14656">
    <property type="entry name" value="Imelysin-like_EfeO"/>
    <property type="match status" value="1"/>
</dbReference>
<keyword evidence="5" id="KW-0449">Lipoprotein</keyword>
<evidence type="ECO:0000256" key="2">
    <source>
        <dbReference type="ARBA" id="ARBA00005989"/>
    </source>
</evidence>
<dbReference type="Pfam" id="PF09375">
    <property type="entry name" value="Peptidase_M75"/>
    <property type="match status" value="1"/>
</dbReference>
<dbReference type="RefSeq" id="WP_263234041.1">
    <property type="nucleotide sequence ID" value="NZ_CP106793.1"/>
</dbReference>
<keyword evidence="3" id="KW-0732">Signal</keyword>
<proteinExistence type="inferred from homology"/>
<dbReference type="InterPro" id="IPR034981">
    <property type="entry name" value="Imelysin-like_EfeO/Algp7"/>
</dbReference>
<dbReference type="PANTHER" id="PTHR39192">
    <property type="entry name" value="IRON UPTAKE SYSTEM COMPONENT EFEO"/>
    <property type="match status" value="1"/>
</dbReference>
<dbReference type="EMBL" id="CP106793">
    <property type="protein sequence ID" value="UXY23832.1"/>
    <property type="molecule type" value="Genomic_DNA"/>
</dbReference>
<name>A0ABY6EB03_9ACTN</name>
<dbReference type="Gene3D" id="1.20.1420.20">
    <property type="entry name" value="M75 peptidase, HXXE motif"/>
    <property type="match status" value="1"/>
</dbReference>
<gene>
    <name evidence="5" type="ORF">N8I84_37910</name>
</gene>
<reference evidence="5" key="1">
    <citation type="submission" date="2022-10" db="EMBL/GenBank/DDBJ databases">
        <authorList>
            <person name="Mo P."/>
        </authorList>
    </citation>
    <scope>NUCLEOTIDE SEQUENCE</scope>
    <source>
        <strain evidence="5">HUAS 13-4</strain>
    </source>
</reference>